<feature type="transmembrane region" description="Helical" evidence="3">
    <location>
        <begin position="198"/>
        <end position="218"/>
    </location>
</feature>
<organism evidence="5">
    <name type="scientific">uncultured marine group II/III euryarchaeote KM3_102_D05</name>
    <dbReference type="NCBI Taxonomy" id="1457845"/>
    <lineage>
        <taxon>Archaea</taxon>
        <taxon>Methanobacteriati</taxon>
        <taxon>Methanobacteriota</taxon>
        <taxon>environmental samples</taxon>
    </lineage>
</organism>
<feature type="transmembrane region" description="Helical" evidence="3">
    <location>
        <begin position="30"/>
        <end position="51"/>
    </location>
</feature>
<feature type="transmembrane region" description="Helical" evidence="3">
    <location>
        <begin position="257"/>
        <end position="275"/>
    </location>
</feature>
<feature type="transmembrane region" description="Helical" evidence="3">
    <location>
        <begin position="582"/>
        <end position="601"/>
    </location>
</feature>
<gene>
    <name evidence="5" type="primary">ccmF</name>
</gene>
<dbReference type="GO" id="GO:0016020">
    <property type="term" value="C:membrane"/>
    <property type="evidence" value="ECO:0007669"/>
    <property type="project" value="InterPro"/>
</dbReference>
<feature type="transmembrane region" description="Helical" evidence="3">
    <location>
        <begin position="814"/>
        <end position="834"/>
    </location>
</feature>
<dbReference type="GO" id="GO:0020037">
    <property type="term" value="F:heme binding"/>
    <property type="evidence" value="ECO:0007669"/>
    <property type="project" value="InterPro"/>
</dbReference>
<keyword evidence="3" id="KW-0812">Transmembrane</keyword>
<accession>A0A075GAN8</accession>
<feature type="transmembrane region" description="Helical" evidence="3">
    <location>
        <begin position="350"/>
        <end position="367"/>
    </location>
</feature>
<feature type="transmembrane region" description="Helical" evidence="3">
    <location>
        <begin position="224"/>
        <end position="245"/>
    </location>
</feature>
<protein>
    <submittedName>
        <fullName evidence="5">Cytochrome c-type biogenesis protein (CcmF)</fullName>
    </submittedName>
</protein>
<evidence type="ECO:0000256" key="1">
    <source>
        <dbReference type="ARBA" id="ARBA00009186"/>
    </source>
</evidence>
<dbReference type="GO" id="GO:0017004">
    <property type="term" value="P:cytochrome complex assembly"/>
    <property type="evidence" value="ECO:0007669"/>
    <property type="project" value="UniProtKB-KW"/>
</dbReference>
<feature type="transmembrane region" description="Helical" evidence="3">
    <location>
        <begin position="154"/>
        <end position="178"/>
    </location>
</feature>
<feature type="transmembrane region" description="Helical" evidence="3">
    <location>
        <begin position="613"/>
        <end position="634"/>
    </location>
</feature>
<comment type="similarity">
    <text evidence="1">Belongs to the CcmF/CycK/Ccl1/NrfE/CcsA family.</text>
</comment>
<feature type="transmembrane region" description="Helical" evidence="3">
    <location>
        <begin position="387"/>
        <end position="404"/>
    </location>
</feature>
<evidence type="ECO:0000256" key="3">
    <source>
        <dbReference type="SAM" id="Phobius"/>
    </source>
</evidence>
<evidence type="ECO:0000256" key="2">
    <source>
        <dbReference type="ARBA" id="ARBA00022748"/>
    </source>
</evidence>
<keyword evidence="3" id="KW-0472">Membrane</keyword>
<dbReference type="InterPro" id="IPR003567">
    <property type="entry name" value="Cyt_c_biogenesis"/>
</dbReference>
<feature type="transmembrane region" description="Helical" evidence="3">
    <location>
        <begin position="6"/>
        <end position="23"/>
    </location>
</feature>
<feature type="transmembrane region" description="Helical" evidence="3">
    <location>
        <begin position="459"/>
        <end position="492"/>
    </location>
</feature>
<feature type="transmembrane region" description="Helical" evidence="3">
    <location>
        <begin position="114"/>
        <end position="134"/>
    </location>
</feature>
<dbReference type="PANTHER" id="PTHR43653:SF4">
    <property type="entry name" value="CYTOCHROME C BIOGENESIS CCMF N-TERMINAL-LIKE MITOCHONDRIAL PROTEIN 1-RELATED"/>
    <property type="match status" value="1"/>
</dbReference>
<dbReference type="PRINTS" id="PR01410">
    <property type="entry name" value="CCBIOGENESIS"/>
</dbReference>
<dbReference type="PANTHER" id="PTHR43653">
    <property type="entry name" value="CYTOCHROME C ASSEMBLY PROTEIN-RELATED"/>
    <property type="match status" value="1"/>
</dbReference>
<name>A0A075GAN8_9EURY</name>
<sequence length="842" mass="91766">MDWLLPIALIASLVGILAPWKELSQNLDRWLPTLLMTLQAAPFVALTYLFMSDNIGYELVRVSGGGEMPLGYRISAVWAGREGPLLLWAALLAICGALFQIKGRGETAILFRRLSHGAVLAILGITFVMNPFRLATVGWRSELNPLLQTDLMVIHPPLLFLFYSLCIMVSLHALAAILSPEEDAVKLLRERATPVARVGFAIGTLGIGLGGLWAYTVLDWGGYWAWDPVETASLLPWLCLLLFLHLRITPGRLPSRWSVALGILPGWFAVHATMVTRANGVWASVHAFVGDGMSSERPQSALVRLIELRGTGIAGTEVTTYIVMLTVMLAILASWLMVRLSNAEIDLRRWRISALTSLGFILAVPFTRYLSVEVFGSDVSPVESAPMWAFVALCSLPLFAFLFPPKEGLAKVFDTRGRVVSMVGVLLLYFQFEDPAVALIVACFMLLKSSDRGEGTVWTFLGVGTLLCALYAFLIDIQSAAIGLLLFLWPLLVKEVEEEKPLADSARELLVRSKQLRIARFTPIMVGGVFLILTWMLLLASVDGTSLGAHETLGAPLILAIAAALATYGWKDSVSPDRVPPLLLFLLVLGLVLGAGLNLGLPGDADDQLSEYVTRGLVVWLLLPMLLVAIPSIGRLSVKGGLRLRERWSVAGARSALAHAAHVGILVLLVGHMLTTTLVDRTSPDHQVVLPLGEKTLHGGLELTFTEWVVMGEGTPEFDERFRVGDGFLGAHIEVRDSAGGELIDVVEPGMLRFDGWGSFPRSEVDRTTRLTGDVIFIFDWSQTQALGNESMLGGPDSLDRVRLTVYELPGSHLVWLGWSIIVLAGLGNAALSFRAPKRVAE</sequence>
<dbReference type="InterPro" id="IPR002541">
    <property type="entry name" value="Cyt_c_assembly"/>
</dbReference>
<feature type="transmembrane region" description="Helical" evidence="3">
    <location>
        <begin position="85"/>
        <end position="102"/>
    </location>
</feature>
<feature type="transmembrane region" description="Helical" evidence="3">
    <location>
        <begin position="318"/>
        <end position="338"/>
    </location>
</feature>
<evidence type="ECO:0000259" key="4">
    <source>
        <dbReference type="Pfam" id="PF01578"/>
    </source>
</evidence>
<feature type="domain" description="Cytochrome c assembly protein" evidence="4">
    <location>
        <begin position="78"/>
        <end position="263"/>
    </location>
</feature>
<dbReference type="GO" id="GO:0015232">
    <property type="term" value="F:heme transmembrane transporter activity"/>
    <property type="evidence" value="ECO:0007669"/>
    <property type="project" value="InterPro"/>
</dbReference>
<feature type="transmembrane region" description="Helical" evidence="3">
    <location>
        <begin position="425"/>
        <end position="447"/>
    </location>
</feature>
<reference evidence="5" key="1">
    <citation type="journal article" date="2014" name="Genome Biol. Evol.">
        <title>Pangenome evidence for extensive interdomain horizontal transfer affecting lineage core and shell genes in uncultured planktonic thaumarchaeota and euryarchaeota.</title>
        <authorList>
            <person name="Deschamps P."/>
            <person name="Zivanovic Y."/>
            <person name="Moreira D."/>
            <person name="Rodriguez-Valera F."/>
            <person name="Lopez-Garcia P."/>
        </authorList>
    </citation>
    <scope>NUCLEOTIDE SEQUENCE</scope>
</reference>
<dbReference type="Pfam" id="PF01578">
    <property type="entry name" value="Cytochrom_C_asm"/>
    <property type="match status" value="1"/>
</dbReference>
<proteinExistence type="inferred from homology"/>
<evidence type="ECO:0000313" key="5">
    <source>
        <dbReference type="EMBL" id="AIE98956.1"/>
    </source>
</evidence>
<dbReference type="AlphaFoldDB" id="A0A075GAN8"/>
<feature type="transmembrane region" description="Helical" evidence="3">
    <location>
        <begin position="655"/>
        <end position="674"/>
    </location>
</feature>
<feature type="transmembrane region" description="Helical" evidence="3">
    <location>
        <begin position="521"/>
        <end position="541"/>
    </location>
</feature>
<feature type="transmembrane region" description="Helical" evidence="3">
    <location>
        <begin position="553"/>
        <end position="570"/>
    </location>
</feature>
<keyword evidence="2" id="KW-0201">Cytochrome c-type biogenesis</keyword>
<dbReference type="EMBL" id="KF900550">
    <property type="protein sequence ID" value="AIE98956.1"/>
    <property type="molecule type" value="Genomic_DNA"/>
</dbReference>
<keyword evidence="3" id="KW-1133">Transmembrane helix</keyword>